<keyword evidence="5 6" id="KW-0539">Nucleus</keyword>
<dbReference type="OrthoDB" id="1430458at2759"/>
<feature type="domain" description="PPC" evidence="8">
    <location>
        <begin position="145"/>
        <end position="282"/>
    </location>
</feature>
<evidence type="ECO:0000313" key="9">
    <source>
        <dbReference type="EMBL" id="AES94342.1"/>
    </source>
</evidence>
<dbReference type="eggNOG" id="ENOG502R1P2">
    <property type="taxonomic scope" value="Eukaryota"/>
</dbReference>
<feature type="compositionally biased region" description="Basic and acidic residues" evidence="7">
    <location>
        <begin position="1"/>
        <end position="10"/>
    </location>
</feature>
<protein>
    <recommendedName>
        <fullName evidence="6">AT-hook motif nuclear-localized protein</fullName>
    </recommendedName>
</protein>
<evidence type="ECO:0000256" key="5">
    <source>
        <dbReference type="ARBA" id="ARBA00023242"/>
    </source>
</evidence>
<dbReference type="KEGG" id="mtr:11426960"/>
<evidence type="ECO:0000256" key="1">
    <source>
        <dbReference type="ARBA" id="ARBA00003687"/>
    </source>
</evidence>
<reference evidence="10" key="3">
    <citation type="submission" date="2015-04" db="UniProtKB">
        <authorList>
            <consortium name="EnsemblPlants"/>
        </authorList>
    </citation>
    <scope>IDENTIFICATION</scope>
    <source>
        <strain evidence="10">cv. Jemalong A17</strain>
    </source>
</reference>
<comment type="function">
    <text evidence="1 6">Transcription factor that specifically binds AT-rich DNA sequences related to the nuclear matrix attachment regions (MARs).</text>
</comment>
<keyword evidence="3 6" id="KW-0238">DNA-binding</keyword>
<dbReference type="GO" id="GO:0003680">
    <property type="term" value="F:minor groove of adenine-thymine-rich DNA binding"/>
    <property type="evidence" value="ECO:0007669"/>
    <property type="project" value="UniProtKB-UniRule"/>
</dbReference>
<dbReference type="PaxDb" id="3880-AES94342"/>
<dbReference type="PANTHER" id="PTHR31500">
    <property type="entry name" value="AT-HOOK MOTIF NUCLEAR-LOCALIZED PROTEIN 9"/>
    <property type="match status" value="1"/>
</dbReference>
<gene>
    <name evidence="10" type="primary">11426960</name>
    <name evidence="9" type="ordered locus">MTR_5g013390</name>
</gene>
<dbReference type="InterPro" id="IPR005175">
    <property type="entry name" value="PPC_dom"/>
</dbReference>
<reference evidence="9 11" key="1">
    <citation type="journal article" date="2011" name="Nature">
        <title>The Medicago genome provides insight into the evolution of rhizobial symbioses.</title>
        <authorList>
            <person name="Young N.D."/>
            <person name="Debelle F."/>
            <person name="Oldroyd G.E."/>
            <person name="Geurts R."/>
            <person name="Cannon S.B."/>
            <person name="Udvardi M.K."/>
            <person name="Benedito V.A."/>
            <person name="Mayer K.F."/>
            <person name="Gouzy J."/>
            <person name="Schoof H."/>
            <person name="Van de Peer Y."/>
            <person name="Proost S."/>
            <person name="Cook D.R."/>
            <person name="Meyers B.C."/>
            <person name="Spannagl M."/>
            <person name="Cheung F."/>
            <person name="De Mita S."/>
            <person name="Krishnakumar V."/>
            <person name="Gundlach H."/>
            <person name="Zhou S."/>
            <person name="Mudge J."/>
            <person name="Bharti A.K."/>
            <person name="Murray J.D."/>
            <person name="Naoumkina M.A."/>
            <person name="Rosen B."/>
            <person name="Silverstein K.A."/>
            <person name="Tang H."/>
            <person name="Rombauts S."/>
            <person name="Zhao P.X."/>
            <person name="Zhou P."/>
            <person name="Barbe V."/>
            <person name="Bardou P."/>
            <person name="Bechner M."/>
            <person name="Bellec A."/>
            <person name="Berger A."/>
            <person name="Berges H."/>
            <person name="Bidwell S."/>
            <person name="Bisseling T."/>
            <person name="Choisne N."/>
            <person name="Couloux A."/>
            <person name="Denny R."/>
            <person name="Deshpande S."/>
            <person name="Dai X."/>
            <person name="Doyle J.J."/>
            <person name="Dudez A.M."/>
            <person name="Farmer A.D."/>
            <person name="Fouteau S."/>
            <person name="Franken C."/>
            <person name="Gibelin C."/>
            <person name="Gish J."/>
            <person name="Goldstein S."/>
            <person name="Gonzalez A.J."/>
            <person name="Green P.J."/>
            <person name="Hallab A."/>
            <person name="Hartog M."/>
            <person name="Hua A."/>
            <person name="Humphray S.J."/>
            <person name="Jeong D.H."/>
            <person name="Jing Y."/>
            <person name="Jocker A."/>
            <person name="Kenton S.M."/>
            <person name="Kim D.J."/>
            <person name="Klee K."/>
            <person name="Lai H."/>
            <person name="Lang C."/>
            <person name="Lin S."/>
            <person name="Macmil S.L."/>
            <person name="Magdelenat G."/>
            <person name="Matthews L."/>
            <person name="McCorrison J."/>
            <person name="Monaghan E.L."/>
            <person name="Mun J.H."/>
            <person name="Najar F.Z."/>
            <person name="Nicholson C."/>
            <person name="Noirot C."/>
            <person name="O'Bleness M."/>
            <person name="Paule C.R."/>
            <person name="Poulain J."/>
            <person name="Prion F."/>
            <person name="Qin B."/>
            <person name="Qu C."/>
            <person name="Retzel E.F."/>
            <person name="Riddle C."/>
            <person name="Sallet E."/>
            <person name="Samain S."/>
            <person name="Samson N."/>
            <person name="Sanders I."/>
            <person name="Saurat O."/>
            <person name="Scarpelli C."/>
            <person name="Schiex T."/>
            <person name="Segurens B."/>
            <person name="Severin A.J."/>
            <person name="Sherrier D.J."/>
            <person name="Shi R."/>
            <person name="Sims S."/>
            <person name="Singer S.R."/>
            <person name="Sinharoy S."/>
            <person name="Sterck L."/>
            <person name="Viollet A."/>
            <person name="Wang B.B."/>
            <person name="Wang K."/>
            <person name="Wang M."/>
            <person name="Wang X."/>
            <person name="Warfsmann J."/>
            <person name="Weissenbach J."/>
            <person name="White D.D."/>
            <person name="White J.D."/>
            <person name="Wiley G.B."/>
            <person name="Wincker P."/>
            <person name="Xing Y."/>
            <person name="Yang L."/>
            <person name="Yao Z."/>
            <person name="Ying F."/>
            <person name="Zhai J."/>
            <person name="Zhou L."/>
            <person name="Zuber A."/>
            <person name="Denarie J."/>
            <person name="Dixon R.A."/>
            <person name="May G.D."/>
            <person name="Schwartz D.C."/>
            <person name="Rogers J."/>
            <person name="Quetier F."/>
            <person name="Town C.D."/>
            <person name="Roe B.A."/>
        </authorList>
    </citation>
    <scope>NUCLEOTIDE SEQUENCE [LARGE SCALE GENOMIC DNA]</scope>
    <source>
        <strain evidence="9">A17</strain>
        <strain evidence="10 11">cv. Jemalong A17</strain>
    </source>
</reference>
<name>G7JYK8_MEDTR</name>
<dbReference type="PROSITE" id="PS51742">
    <property type="entry name" value="PPC"/>
    <property type="match status" value="1"/>
</dbReference>
<keyword evidence="4 6" id="KW-0804">Transcription</keyword>
<keyword evidence="11" id="KW-1185">Reference proteome</keyword>
<dbReference type="STRING" id="3880.G7JYK8"/>
<dbReference type="Pfam" id="PF02178">
    <property type="entry name" value="AT_hook"/>
    <property type="match status" value="2"/>
</dbReference>
<keyword evidence="2 6" id="KW-0805">Transcription regulation</keyword>
<dbReference type="PANTHER" id="PTHR31500:SF51">
    <property type="entry name" value="AT-HOOK MOTIF NUCLEAR-LOCALIZED PROTEIN 8"/>
    <property type="match status" value="1"/>
</dbReference>
<dbReference type="HOGENOM" id="CLU_039808_7_2_1"/>
<feature type="region of interest" description="Disordered" evidence="7">
    <location>
        <begin position="1"/>
        <end position="25"/>
    </location>
</feature>
<dbReference type="GO" id="GO:0005634">
    <property type="term" value="C:nucleus"/>
    <property type="evidence" value="ECO:0007669"/>
    <property type="project" value="UniProtKB-SubCell"/>
</dbReference>
<evidence type="ECO:0000256" key="3">
    <source>
        <dbReference type="ARBA" id="ARBA00023125"/>
    </source>
</evidence>
<evidence type="ECO:0000256" key="2">
    <source>
        <dbReference type="ARBA" id="ARBA00023015"/>
    </source>
</evidence>
<dbReference type="OMA" id="IDIDMSI"/>
<evidence type="ECO:0000256" key="6">
    <source>
        <dbReference type="RuleBase" id="RU367031"/>
    </source>
</evidence>
<reference evidence="9 11" key="2">
    <citation type="journal article" date="2014" name="BMC Genomics">
        <title>An improved genome release (version Mt4.0) for the model legume Medicago truncatula.</title>
        <authorList>
            <person name="Tang H."/>
            <person name="Krishnakumar V."/>
            <person name="Bidwell S."/>
            <person name="Rosen B."/>
            <person name="Chan A."/>
            <person name="Zhou S."/>
            <person name="Gentzbittel L."/>
            <person name="Childs K.L."/>
            <person name="Yandell M."/>
            <person name="Gundlach H."/>
            <person name="Mayer K.F."/>
            <person name="Schwartz D.C."/>
            <person name="Town C.D."/>
        </authorList>
    </citation>
    <scope>GENOME REANNOTATION</scope>
    <source>
        <strain evidence="10 11">cv. Jemalong A17</strain>
    </source>
</reference>
<dbReference type="InterPro" id="IPR017956">
    <property type="entry name" value="AT_hook_DNA-bd_motif"/>
</dbReference>
<dbReference type="SUPFAM" id="SSF117856">
    <property type="entry name" value="AF0104/ALDC/Ptd012-like"/>
    <property type="match status" value="1"/>
</dbReference>
<accession>G7JYK8</accession>
<sequence length="339" mass="36232">MDSHELEPPHPHPHHLQPENVAPNPLAKYVPTTMMELATTQFPILNMESNPSPFFDSFNNGFGPSTLKPCVGASSGSGSIKKKRGRPRKYFLDDNITLSLGSGPIHDATITYPSNSIVKKSTRGRGRPRGSFKKKQEVEVLGVTGTSFFPHLIIVNPGEDIVEKLMTCCQGGSNTEMSILSAHGLVGIVSLHREGRIVTYEDKFELLSLLGTLEPSDNSGGCKKMSNFKVSLLTPNSHLLAGVVVDKLIAASLVKITVGSFTLSGKKASSNNLKVGPSLTPSSQFAAPAGVISQGPSFGSSSGNETSPFSQGSGIYNNANQLIPTISMYQRLLARQVQL</sequence>
<dbReference type="Gene3D" id="3.30.1330.80">
    <property type="entry name" value="Hypothetical protein, similar to alpha- acetolactate decarboxylase, domain 2"/>
    <property type="match status" value="1"/>
</dbReference>
<dbReference type="CDD" id="cd11378">
    <property type="entry name" value="DUF296"/>
    <property type="match status" value="1"/>
</dbReference>
<dbReference type="Pfam" id="PF03479">
    <property type="entry name" value="PCC"/>
    <property type="match status" value="1"/>
</dbReference>
<proteinExistence type="predicted"/>
<evidence type="ECO:0000259" key="8">
    <source>
        <dbReference type="PROSITE" id="PS51742"/>
    </source>
</evidence>
<dbReference type="Proteomes" id="UP000002051">
    <property type="component" value="Chromosome 5"/>
</dbReference>
<dbReference type="AlphaFoldDB" id="G7JYK8"/>
<dbReference type="InterPro" id="IPR039605">
    <property type="entry name" value="AHL"/>
</dbReference>
<comment type="subcellular location">
    <subcellularLocation>
        <location evidence="6">Nucleus</location>
    </subcellularLocation>
</comment>
<evidence type="ECO:0000256" key="7">
    <source>
        <dbReference type="SAM" id="MobiDB-lite"/>
    </source>
</evidence>
<comment type="domain">
    <text evidence="6">The PPC domain mediates interactions between AHL proteins.</text>
</comment>
<evidence type="ECO:0000256" key="4">
    <source>
        <dbReference type="ARBA" id="ARBA00023163"/>
    </source>
</evidence>
<dbReference type="EMBL" id="CM001221">
    <property type="protein sequence ID" value="AES94342.1"/>
    <property type="molecule type" value="Genomic_DNA"/>
</dbReference>
<dbReference type="SMART" id="SM00384">
    <property type="entry name" value="AT_hook"/>
    <property type="match status" value="2"/>
</dbReference>
<organism evidence="9 11">
    <name type="scientific">Medicago truncatula</name>
    <name type="common">Barrel medic</name>
    <name type="synonym">Medicago tribuloides</name>
    <dbReference type="NCBI Taxonomy" id="3880"/>
    <lineage>
        <taxon>Eukaryota</taxon>
        <taxon>Viridiplantae</taxon>
        <taxon>Streptophyta</taxon>
        <taxon>Embryophyta</taxon>
        <taxon>Tracheophyta</taxon>
        <taxon>Spermatophyta</taxon>
        <taxon>Magnoliopsida</taxon>
        <taxon>eudicotyledons</taxon>
        <taxon>Gunneridae</taxon>
        <taxon>Pentapetalae</taxon>
        <taxon>rosids</taxon>
        <taxon>fabids</taxon>
        <taxon>Fabales</taxon>
        <taxon>Fabaceae</taxon>
        <taxon>Papilionoideae</taxon>
        <taxon>50 kb inversion clade</taxon>
        <taxon>NPAAA clade</taxon>
        <taxon>Hologalegina</taxon>
        <taxon>IRL clade</taxon>
        <taxon>Trifolieae</taxon>
        <taxon>Medicago</taxon>
    </lineage>
</organism>
<evidence type="ECO:0000313" key="11">
    <source>
        <dbReference type="Proteomes" id="UP000002051"/>
    </source>
</evidence>
<evidence type="ECO:0000313" key="10">
    <source>
        <dbReference type="EnsemblPlants" id="AES94342"/>
    </source>
</evidence>
<dbReference type="EnsemblPlants" id="AES94342">
    <property type="protein sequence ID" value="AES94342"/>
    <property type="gene ID" value="MTR_5g013390"/>
</dbReference>